<reference evidence="1" key="1">
    <citation type="submission" date="2020-08" db="EMBL/GenBank/DDBJ databases">
        <title>Multicomponent nature underlies the extraordinary mechanical properties of spider dragline silk.</title>
        <authorList>
            <person name="Kono N."/>
            <person name="Nakamura H."/>
            <person name="Mori M."/>
            <person name="Yoshida Y."/>
            <person name="Ohtoshi R."/>
            <person name="Malay A.D."/>
            <person name="Moran D.A.P."/>
            <person name="Tomita M."/>
            <person name="Numata K."/>
            <person name="Arakawa K."/>
        </authorList>
    </citation>
    <scope>NUCLEOTIDE SEQUENCE</scope>
</reference>
<evidence type="ECO:0000313" key="1">
    <source>
        <dbReference type="EMBL" id="GFS94668.1"/>
    </source>
</evidence>
<proteinExistence type="predicted"/>
<dbReference type="Proteomes" id="UP000887013">
    <property type="component" value="Unassembled WGS sequence"/>
</dbReference>
<comment type="caution">
    <text evidence="1">The sequence shown here is derived from an EMBL/GenBank/DDBJ whole genome shotgun (WGS) entry which is preliminary data.</text>
</comment>
<evidence type="ECO:0000313" key="2">
    <source>
        <dbReference type="Proteomes" id="UP000887013"/>
    </source>
</evidence>
<organism evidence="1 2">
    <name type="scientific">Nephila pilipes</name>
    <name type="common">Giant wood spider</name>
    <name type="synonym">Nephila maculata</name>
    <dbReference type="NCBI Taxonomy" id="299642"/>
    <lineage>
        <taxon>Eukaryota</taxon>
        <taxon>Metazoa</taxon>
        <taxon>Ecdysozoa</taxon>
        <taxon>Arthropoda</taxon>
        <taxon>Chelicerata</taxon>
        <taxon>Arachnida</taxon>
        <taxon>Araneae</taxon>
        <taxon>Araneomorphae</taxon>
        <taxon>Entelegynae</taxon>
        <taxon>Araneoidea</taxon>
        <taxon>Nephilidae</taxon>
        <taxon>Nephila</taxon>
    </lineage>
</organism>
<sequence>MLPRVSKRRERGGIASVRLANRGRAHFEKGRHQRNVSPNKSVGRKKYIKCRVRFPECSHFLGFLTSFTFWRNVNMSQGWQGCDF</sequence>
<keyword evidence="2" id="KW-1185">Reference proteome</keyword>
<protein>
    <submittedName>
        <fullName evidence="1">Uncharacterized protein</fullName>
    </submittedName>
</protein>
<dbReference type="EMBL" id="BMAW01054125">
    <property type="protein sequence ID" value="GFS94668.1"/>
    <property type="molecule type" value="Genomic_DNA"/>
</dbReference>
<dbReference type="AlphaFoldDB" id="A0A8X6N577"/>
<name>A0A8X6N577_NEPPI</name>
<gene>
    <name evidence="1" type="ORF">NPIL_509341</name>
</gene>
<accession>A0A8X6N577</accession>